<dbReference type="EMBL" id="JARZHI010000011">
    <property type="protein sequence ID" value="MDI1430829.1"/>
    <property type="molecule type" value="Genomic_DNA"/>
</dbReference>
<organism evidence="2 3">
    <name type="scientific">Polyangium sorediatum</name>
    <dbReference type="NCBI Taxonomy" id="889274"/>
    <lineage>
        <taxon>Bacteria</taxon>
        <taxon>Pseudomonadati</taxon>
        <taxon>Myxococcota</taxon>
        <taxon>Polyangia</taxon>
        <taxon>Polyangiales</taxon>
        <taxon>Polyangiaceae</taxon>
        <taxon>Polyangium</taxon>
    </lineage>
</organism>
<feature type="compositionally biased region" description="Basic and acidic residues" evidence="1">
    <location>
        <begin position="91"/>
        <end position="109"/>
    </location>
</feature>
<proteinExistence type="predicted"/>
<gene>
    <name evidence="2" type="ORF">QHF89_15150</name>
</gene>
<sequence length="205" mass="21804">MSAEGSSRSRCRGPQHRWVRRFVLDLAEKNRHAIIPLDQAWHREYSHAPNAGKREAYLMVSTRSSLALVAIVLFGLVGAGCENKPAAEGAKPGEAKPEGKAEPKAEKKAAPASAKVASCNVIKAESICRQYGDANISAAGEDFLKNMCTGEFKMEACPADKRVGSCATPEGTKVYYNEGPLPMAADAAAKACKEGVPAGEWKAGQ</sequence>
<dbReference type="Proteomes" id="UP001160301">
    <property type="component" value="Unassembled WGS sequence"/>
</dbReference>
<evidence type="ECO:0008006" key="4">
    <source>
        <dbReference type="Google" id="ProtNLM"/>
    </source>
</evidence>
<name>A0ABT6NR81_9BACT</name>
<dbReference type="RefSeq" id="WP_284720514.1">
    <property type="nucleotide sequence ID" value="NZ_JARZHI010000011.1"/>
</dbReference>
<evidence type="ECO:0000256" key="1">
    <source>
        <dbReference type="SAM" id="MobiDB-lite"/>
    </source>
</evidence>
<evidence type="ECO:0000313" key="2">
    <source>
        <dbReference type="EMBL" id="MDI1430829.1"/>
    </source>
</evidence>
<accession>A0ABT6NR81</accession>
<protein>
    <recommendedName>
        <fullName evidence="4">Lipoprotein</fullName>
    </recommendedName>
</protein>
<evidence type="ECO:0000313" key="3">
    <source>
        <dbReference type="Proteomes" id="UP001160301"/>
    </source>
</evidence>
<reference evidence="2 3" key="1">
    <citation type="submission" date="2023-04" db="EMBL/GenBank/DDBJ databases">
        <title>The genome sequence of Polyangium sorediatum DSM14670.</title>
        <authorList>
            <person name="Zhang X."/>
        </authorList>
    </citation>
    <scope>NUCLEOTIDE SEQUENCE [LARGE SCALE GENOMIC DNA]</scope>
    <source>
        <strain evidence="2 3">DSM 14670</strain>
    </source>
</reference>
<comment type="caution">
    <text evidence="2">The sequence shown here is derived from an EMBL/GenBank/DDBJ whole genome shotgun (WGS) entry which is preliminary data.</text>
</comment>
<keyword evidence="3" id="KW-1185">Reference proteome</keyword>
<feature type="region of interest" description="Disordered" evidence="1">
    <location>
        <begin position="85"/>
        <end position="109"/>
    </location>
</feature>